<dbReference type="InterPro" id="IPR009383">
    <property type="entry name" value="DUF1040"/>
</dbReference>
<dbReference type="PATRIC" id="fig|360102.15.peg.2276"/>
<dbReference type="Pfam" id="PF06288">
    <property type="entry name" value="DUF1040"/>
    <property type="match status" value="1"/>
</dbReference>
<dbReference type="RefSeq" id="WP_002213170.1">
    <property type="nucleotide sequence ID" value="NC_008150.1"/>
</dbReference>
<dbReference type="Proteomes" id="UP000001971">
    <property type="component" value="Chromosome"/>
</dbReference>
<dbReference type="HOGENOM" id="CLU_170339_0_0_6"/>
<dbReference type="GeneID" id="57974575"/>
<gene>
    <name evidence="1" type="ordered locus">YPA_3528</name>
</gene>
<protein>
    <recommendedName>
        <fullName evidence="3">Protein yihD</fullName>
    </recommendedName>
</protein>
<accession>A0A0E1NQS0</accession>
<evidence type="ECO:0008006" key="3">
    <source>
        <dbReference type="Google" id="ProtNLM"/>
    </source>
</evidence>
<dbReference type="EMBL" id="CP000308">
    <property type="protein sequence ID" value="ABG15490.1"/>
    <property type="molecule type" value="Genomic_DNA"/>
</dbReference>
<sequence>MKCHRVNELIELLHPAWQQEPDLNLVQFLQKLAAEAGFKGDFSDLTDDVLIYHLKMRGAASTEVIPGLKKDYEEDFKTALLRARGIIKD</sequence>
<dbReference type="SMR" id="A0A0E1NQS0"/>
<organism evidence="1 2">
    <name type="scientific">Yersinia pestis bv. Antiqua (strain Antiqua)</name>
    <dbReference type="NCBI Taxonomy" id="360102"/>
    <lineage>
        <taxon>Bacteria</taxon>
        <taxon>Pseudomonadati</taxon>
        <taxon>Pseudomonadota</taxon>
        <taxon>Gammaproteobacteria</taxon>
        <taxon>Enterobacterales</taxon>
        <taxon>Yersiniaceae</taxon>
        <taxon>Yersinia</taxon>
    </lineage>
</organism>
<dbReference type="AlphaFoldDB" id="A0A0E1NQS0"/>
<dbReference type="Gene3D" id="1.10.1580.20">
    <property type="entry name" value="Protein of unknown function DUF1040"/>
    <property type="match status" value="1"/>
</dbReference>
<dbReference type="KEGG" id="ypa:YPA_3528"/>
<dbReference type="InterPro" id="IPR038134">
    <property type="entry name" value="YihD_sf"/>
</dbReference>
<reference evidence="1 2" key="1">
    <citation type="journal article" date="2006" name="J. Bacteriol.">
        <title>Complete genome sequence of Yersinia pestis strains Antiqua and Nepal516: evidence of gene reduction in an emerging pathogen.</title>
        <authorList>
            <person name="Chain P.S."/>
            <person name="Hu P."/>
            <person name="Malfatti S.A."/>
            <person name="Radnedge L."/>
            <person name="Larimer F."/>
            <person name="Vergez L.M."/>
            <person name="Worsham P."/>
            <person name="Chu M.C."/>
            <person name="Andersen G.L."/>
        </authorList>
    </citation>
    <scope>NUCLEOTIDE SEQUENCE [LARGE SCALE GENOMIC DNA]</scope>
    <source>
        <strain evidence="1 2">Antiqua</strain>
    </source>
</reference>
<proteinExistence type="predicted"/>
<evidence type="ECO:0000313" key="2">
    <source>
        <dbReference type="Proteomes" id="UP000001971"/>
    </source>
</evidence>
<evidence type="ECO:0000313" key="1">
    <source>
        <dbReference type="EMBL" id="ABG15490.1"/>
    </source>
</evidence>
<name>A0A0E1NQS0_YERPA</name>